<dbReference type="Proteomes" id="UP000029055">
    <property type="component" value="Unassembled WGS sequence"/>
</dbReference>
<protein>
    <submittedName>
        <fullName evidence="1">Uncharacterized protein</fullName>
    </submittedName>
</protein>
<organism evidence="1 2">
    <name type="scientific">Bifidobacterium subtile</name>
    <dbReference type="NCBI Taxonomy" id="77635"/>
    <lineage>
        <taxon>Bacteria</taxon>
        <taxon>Bacillati</taxon>
        <taxon>Actinomycetota</taxon>
        <taxon>Actinomycetes</taxon>
        <taxon>Bifidobacteriales</taxon>
        <taxon>Bifidobacteriaceae</taxon>
        <taxon>Bifidobacterium</taxon>
    </lineage>
</organism>
<proteinExistence type="predicted"/>
<reference evidence="1 2" key="1">
    <citation type="submission" date="2014-03" db="EMBL/GenBank/DDBJ databases">
        <title>Genomics of Bifidobacteria.</title>
        <authorList>
            <person name="Ventura M."/>
            <person name="Milani C."/>
            <person name="Lugli G.A."/>
        </authorList>
    </citation>
    <scope>NUCLEOTIDE SEQUENCE [LARGE SCALE GENOMIC DNA]</scope>
    <source>
        <strain evidence="1 2">LMG 11597</strain>
    </source>
</reference>
<dbReference type="EMBL" id="JGZR01000016">
    <property type="protein sequence ID" value="KFI98902.1"/>
    <property type="molecule type" value="Genomic_DNA"/>
</dbReference>
<name>A0A087DTQ2_9BIFI</name>
<keyword evidence="2" id="KW-1185">Reference proteome</keyword>
<comment type="caution">
    <text evidence="1">The sequence shown here is derived from an EMBL/GenBank/DDBJ whole genome shotgun (WGS) entry which is preliminary data.</text>
</comment>
<gene>
    <name evidence="1" type="ORF">BISU_2104</name>
</gene>
<accession>A0A087DTQ2</accession>
<sequence>MRRSRLASLQTGVCAVVLLRHFRVVSVLYVVSFRQCHPVVSPLRVICALPYHADSVGPSVGLSVGLSAGPSTDSSIDAKNTWKASFTPGPLACATYSSSSASAWGLATSQRRSSGASCAICHRISSSAVSHASNGVRASGGRGGSRRRAVRIVRAAPAARAASPFAALRVAAVCVPASVSVPVPAPIRLRWPGFPGRGASAAASGLPRSDFSRRRVRFSACAGLVVLDAANGIIAGIVPPRLVRVVELHGIKGIKGIKSEGLTG</sequence>
<dbReference type="AlphaFoldDB" id="A0A087DTQ2"/>
<evidence type="ECO:0000313" key="2">
    <source>
        <dbReference type="Proteomes" id="UP000029055"/>
    </source>
</evidence>
<evidence type="ECO:0000313" key="1">
    <source>
        <dbReference type="EMBL" id="KFI98902.1"/>
    </source>
</evidence>